<dbReference type="PROSITE" id="PS50231">
    <property type="entry name" value="RICIN_B_LECTIN"/>
    <property type="match status" value="1"/>
</dbReference>
<feature type="signal peptide" evidence="1">
    <location>
        <begin position="1"/>
        <end position="17"/>
    </location>
</feature>
<keyword evidence="1" id="KW-0732">Signal</keyword>
<feature type="chain" id="PRO_5034038486" evidence="1">
    <location>
        <begin position="18"/>
        <end position="302"/>
    </location>
</feature>
<dbReference type="EMBL" id="JAAGWQ010000035">
    <property type="protein sequence ID" value="KAF5676150.1"/>
    <property type="molecule type" value="Genomic_DNA"/>
</dbReference>
<accession>A0A8H5TPT8</accession>
<sequence>MRSNLITVLACLGLVSAMPAKREAMDEHAVKAVLKELESRGETVDQLIKRVPAKIYRDAIPNCDLGENDPSYMIPKQTGYSVDQGVKLPKSGNDDACTTGQGDDHCWTEYYFVESAVEYSSWQNSGAAIDCRTTSSCNSDSSLATQSCTSHTKSWSNGMDWQIIEGKFETAIPDTNAKVSIGSNIKYQHSDLKSDTTTICTTDSTNNRCTWNDQACHQVWYADRTKRIWGHMSRVCVGKTSGEVQQQTQNKNGRWVRGMAEFSIALPINRIVGCNAKCEDLSYNEPLPAEGVARVPFDITFD</sequence>
<protein>
    <submittedName>
        <fullName evidence="2">Uncharacterized protein</fullName>
    </submittedName>
</protein>
<evidence type="ECO:0000256" key="1">
    <source>
        <dbReference type="SAM" id="SignalP"/>
    </source>
</evidence>
<dbReference type="AlphaFoldDB" id="A0A8H5TPT8"/>
<keyword evidence="3" id="KW-1185">Reference proteome</keyword>
<gene>
    <name evidence="2" type="ORF">FHETE_2277</name>
</gene>
<name>A0A8H5TPT8_FUSHE</name>
<proteinExistence type="predicted"/>
<evidence type="ECO:0000313" key="2">
    <source>
        <dbReference type="EMBL" id="KAF5676150.1"/>
    </source>
</evidence>
<organism evidence="2 3">
    <name type="scientific">Fusarium heterosporum</name>
    <dbReference type="NCBI Taxonomy" id="42747"/>
    <lineage>
        <taxon>Eukaryota</taxon>
        <taxon>Fungi</taxon>
        <taxon>Dikarya</taxon>
        <taxon>Ascomycota</taxon>
        <taxon>Pezizomycotina</taxon>
        <taxon>Sordariomycetes</taxon>
        <taxon>Hypocreomycetidae</taxon>
        <taxon>Hypocreales</taxon>
        <taxon>Nectriaceae</taxon>
        <taxon>Fusarium</taxon>
        <taxon>Fusarium heterosporum species complex</taxon>
    </lineage>
</organism>
<evidence type="ECO:0000313" key="3">
    <source>
        <dbReference type="Proteomes" id="UP000567885"/>
    </source>
</evidence>
<dbReference type="OrthoDB" id="5329807at2759"/>
<reference evidence="2 3" key="1">
    <citation type="submission" date="2020-05" db="EMBL/GenBank/DDBJ databases">
        <title>Identification and distribution of gene clusters putatively required for synthesis of sphingolipid metabolism inhibitors in phylogenetically diverse species of the filamentous fungus Fusarium.</title>
        <authorList>
            <person name="Kim H.-S."/>
            <person name="Busman M."/>
            <person name="Brown D.W."/>
            <person name="Divon H."/>
            <person name="Uhlig S."/>
            <person name="Proctor R.H."/>
        </authorList>
    </citation>
    <scope>NUCLEOTIDE SEQUENCE [LARGE SCALE GENOMIC DNA]</scope>
    <source>
        <strain evidence="2 3">NRRL 20693</strain>
    </source>
</reference>
<dbReference type="Proteomes" id="UP000567885">
    <property type="component" value="Unassembled WGS sequence"/>
</dbReference>
<comment type="caution">
    <text evidence="2">The sequence shown here is derived from an EMBL/GenBank/DDBJ whole genome shotgun (WGS) entry which is preliminary data.</text>
</comment>